<comment type="caution">
    <text evidence="2">The sequence shown here is derived from an EMBL/GenBank/DDBJ whole genome shotgun (WGS) entry which is preliminary data.</text>
</comment>
<dbReference type="AlphaFoldDB" id="A0A812EN67"/>
<proteinExistence type="predicted"/>
<keyword evidence="3" id="KW-1185">Reference proteome</keyword>
<accession>A0A812EN67</accession>
<name>A0A812EN67_ACAPH</name>
<evidence type="ECO:0000256" key="1">
    <source>
        <dbReference type="SAM" id="Phobius"/>
    </source>
</evidence>
<evidence type="ECO:0000313" key="2">
    <source>
        <dbReference type="EMBL" id="CAE1327639.1"/>
    </source>
</evidence>
<gene>
    <name evidence="2" type="ORF">SPHA_77075</name>
</gene>
<protein>
    <submittedName>
        <fullName evidence="2">Uncharacterized protein</fullName>
    </submittedName>
</protein>
<organism evidence="2 3">
    <name type="scientific">Acanthosepion pharaonis</name>
    <name type="common">Pharaoh cuttlefish</name>
    <name type="synonym">Sepia pharaonis</name>
    <dbReference type="NCBI Taxonomy" id="158019"/>
    <lineage>
        <taxon>Eukaryota</taxon>
        <taxon>Metazoa</taxon>
        <taxon>Spiralia</taxon>
        <taxon>Lophotrochozoa</taxon>
        <taxon>Mollusca</taxon>
        <taxon>Cephalopoda</taxon>
        <taxon>Coleoidea</taxon>
        <taxon>Decapodiformes</taxon>
        <taxon>Sepiida</taxon>
        <taxon>Sepiina</taxon>
        <taxon>Sepiidae</taxon>
        <taxon>Acanthosepion</taxon>
    </lineage>
</organism>
<keyword evidence="1" id="KW-0472">Membrane</keyword>
<feature type="transmembrane region" description="Helical" evidence="1">
    <location>
        <begin position="119"/>
        <end position="141"/>
    </location>
</feature>
<keyword evidence="1" id="KW-1133">Transmembrane helix</keyword>
<feature type="transmembrane region" description="Helical" evidence="1">
    <location>
        <begin position="85"/>
        <end position="112"/>
    </location>
</feature>
<dbReference type="Proteomes" id="UP000597762">
    <property type="component" value="Unassembled WGS sequence"/>
</dbReference>
<feature type="transmembrane region" description="Helical" evidence="1">
    <location>
        <begin position="46"/>
        <end position="65"/>
    </location>
</feature>
<keyword evidence="1" id="KW-0812">Transmembrane</keyword>
<sequence>MYLSISVYINLPTYLPTYLSIYLSIYLGLLISIHLCIYLEIPPFSIIYFGYSVYFHSAYTNVTFISSLKEGTTPLFPFSLFKRGLFPPVILSIFSTLGRVRFLGVFAIFLLFNSKKCLLFAFIISMLLPKLFVPSTITFRFPCLLSHRFLPQRF</sequence>
<feature type="transmembrane region" description="Helical" evidence="1">
    <location>
        <begin position="20"/>
        <end position="39"/>
    </location>
</feature>
<dbReference type="EMBL" id="CAHIKZ030005503">
    <property type="protein sequence ID" value="CAE1327639.1"/>
    <property type="molecule type" value="Genomic_DNA"/>
</dbReference>
<reference evidence="2" key="1">
    <citation type="submission" date="2021-01" db="EMBL/GenBank/DDBJ databases">
        <authorList>
            <person name="Li R."/>
            <person name="Bekaert M."/>
        </authorList>
    </citation>
    <scope>NUCLEOTIDE SEQUENCE</scope>
    <source>
        <strain evidence="2">Farmed</strain>
    </source>
</reference>
<evidence type="ECO:0000313" key="3">
    <source>
        <dbReference type="Proteomes" id="UP000597762"/>
    </source>
</evidence>